<feature type="compositionally biased region" description="Acidic residues" evidence="1">
    <location>
        <begin position="581"/>
        <end position="600"/>
    </location>
</feature>
<name>A0A8H6IW90_9PEZI</name>
<evidence type="ECO:0000313" key="4">
    <source>
        <dbReference type="Proteomes" id="UP000652219"/>
    </source>
</evidence>
<dbReference type="Pfam" id="PF20150">
    <property type="entry name" value="2EXR"/>
    <property type="match status" value="1"/>
</dbReference>
<evidence type="ECO:0000256" key="1">
    <source>
        <dbReference type="SAM" id="MobiDB-lite"/>
    </source>
</evidence>
<reference evidence="3 4" key="1">
    <citation type="journal article" date="2020" name="Phytopathology">
        <title>Genome Sequence Resources of Colletotrichum truncatum, C. plurivorum, C. musicola, and C. sojae: Four Species Pathogenic to Soybean (Glycine max).</title>
        <authorList>
            <person name="Rogerio F."/>
            <person name="Boufleur T.R."/>
            <person name="Ciampi-Guillardi M."/>
            <person name="Sukno S.A."/>
            <person name="Thon M.R."/>
            <person name="Massola Junior N.S."/>
            <person name="Baroncelli R."/>
        </authorList>
    </citation>
    <scope>NUCLEOTIDE SEQUENCE [LARGE SCALE GENOMIC DNA]</scope>
    <source>
        <strain evidence="3 4">LFN0009</strain>
    </source>
</reference>
<feature type="compositionally biased region" description="Acidic residues" evidence="1">
    <location>
        <begin position="534"/>
        <end position="544"/>
    </location>
</feature>
<feature type="compositionally biased region" description="Acidic residues" evidence="1">
    <location>
        <begin position="44"/>
        <end position="64"/>
    </location>
</feature>
<organism evidence="3 4">
    <name type="scientific">Colletotrichum sojae</name>
    <dbReference type="NCBI Taxonomy" id="2175907"/>
    <lineage>
        <taxon>Eukaryota</taxon>
        <taxon>Fungi</taxon>
        <taxon>Dikarya</taxon>
        <taxon>Ascomycota</taxon>
        <taxon>Pezizomycotina</taxon>
        <taxon>Sordariomycetes</taxon>
        <taxon>Hypocreomycetidae</taxon>
        <taxon>Glomerellales</taxon>
        <taxon>Glomerellaceae</taxon>
        <taxon>Colletotrichum</taxon>
        <taxon>Colletotrichum orchidearum species complex</taxon>
    </lineage>
</organism>
<accession>A0A8H6IW90</accession>
<feature type="compositionally biased region" description="Acidic residues" evidence="1">
    <location>
        <begin position="663"/>
        <end position="677"/>
    </location>
</feature>
<feature type="compositionally biased region" description="Acidic residues" evidence="1">
    <location>
        <begin position="347"/>
        <end position="367"/>
    </location>
</feature>
<feature type="compositionally biased region" description="Acidic residues" evidence="1">
    <location>
        <begin position="509"/>
        <end position="519"/>
    </location>
</feature>
<feature type="region of interest" description="Disordered" evidence="1">
    <location>
        <begin position="344"/>
        <end position="677"/>
    </location>
</feature>
<feature type="domain" description="2EXR" evidence="2">
    <location>
        <begin position="81"/>
        <end position="176"/>
    </location>
</feature>
<proteinExistence type="predicted"/>
<feature type="compositionally biased region" description="Basic and acidic residues" evidence="1">
    <location>
        <begin position="368"/>
        <end position="385"/>
    </location>
</feature>
<dbReference type="InterPro" id="IPR045518">
    <property type="entry name" value="2EXR"/>
</dbReference>
<evidence type="ECO:0000313" key="3">
    <source>
        <dbReference type="EMBL" id="KAF6800930.1"/>
    </source>
</evidence>
<comment type="caution">
    <text evidence="3">The sequence shown here is derived from an EMBL/GenBank/DDBJ whole genome shotgun (WGS) entry which is preliminary data.</text>
</comment>
<feature type="region of interest" description="Disordered" evidence="1">
    <location>
        <begin position="1"/>
        <end position="72"/>
    </location>
</feature>
<feature type="compositionally biased region" description="Acidic residues" evidence="1">
    <location>
        <begin position="622"/>
        <end position="651"/>
    </location>
</feature>
<keyword evidence="4" id="KW-1185">Reference proteome</keyword>
<feature type="compositionally biased region" description="Polar residues" evidence="1">
    <location>
        <begin position="18"/>
        <end position="37"/>
    </location>
</feature>
<feature type="compositionally biased region" description="Acidic residues" evidence="1">
    <location>
        <begin position="460"/>
        <end position="472"/>
    </location>
</feature>
<sequence length="677" mass="75935">MPDSSDESAAEGVGLLQNDASDSETMSSGSEDGSDQGNGFLDVEASESGDSDSDDDSSDSDSDDASILGGGRRIRGPRAYFPHFKKLPIEMRHRIWQYFCPDLQPSPRVFSFQMTPNPRQDVIWESATLDNQIAHVNAMLGVHRESRELALKAFPDALTIRQGRRTVRFNKQRDVVHINGHRRSWEHNAFVPGFSEHVVNLALDLEFDESPNGMRMLAAFPNLVNFYAFKWHNEGRAPGSLRWCASDKTHRYEIQHLRKDLRVGEDLHFIYCFPDVLKHRDFAEKYASAADDAKEALETLVGEEALKDEDVKHISKLNFWRITCFGWDAADRFPAFVAKYRGLDPDAPSEDGEDDEDSEDDDSDSDSDSDHNEYESDGIDDRPLDEQSLDEDDDLADTRLESEDEEEGGASDFGGFSPLRGEDGSMLVDGDDHAAGFSSPEPDSDGGDRRRRGVRRAVVDSEDEDEDDEVEEVTQGASSRAPVVLSDDEDEEEEKPSQSTSRRRRVVVSDDEDEEDEEEKPARPAGRRARVLLSDDEDEDEDEGGAGVGGAEARDDSDEEPAGKPLSLAEKLQRNRRENPISDEEDSEEESSEEESSEEEAPPKRVSLAQKLMAHRRRNPIESEEEGSEGSSDDDDDDDDNEEEDEDEDEDRNGMFMNMADEGQSDDEEGQDDEDQY</sequence>
<dbReference type="EMBL" id="WIGN01000302">
    <property type="protein sequence ID" value="KAF6800930.1"/>
    <property type="molecule type" value="Genomic_DNA"/>
</dbReference>
<gene>
    <name evidence="3" type="ORF">CSOJ01_12148</name>
</gene>
<feature type="compositionally biased region" description="Basic and acidic residues" evidence="1">
    <location>
        <begin position="571"/>
        <end position="580"/>
    </location>
</feature>
<evidence type="ECO:0000259" key="2">
    <source>
        <dbReference type="Pfam" id="PF20150"/>
    </source>
</evidence>
<dbReference type="Proteomes" id="UP000652219">
    <property type="component" value="Unassembled WGS sequence"/>
</dbReference>
<dbReference type="AlphaFoldDB" id="A0A8H6IW90"/>
<protein>
    <recommendedName>
        <fullName evidence="2">2EXR domain-containing protein</fullName>
    </recommendedName>
</protein>